<comment type="caution">
    <text evidence="3">The sequence shown here is derived from an EMBL/GenBank/DDBJ whole genome shotgun (WGS) entry which is preliminary data.</text>
</comment>
<sequence>MILRFFALAAVSLGLLAPVSWADEVIRIMAANTSSGNLQSYDPGHGNRIFQGLDPDIALVQEMNVTLNGSKNSAATYRQWVNENFGTSFHYHVETGKSIPNGIVSRYPFLATGVWEDTQMPDREYVWARIDIPGDMNLLAISVHLSSGGGSSTRNTQAGNLRTLIQANKLATDHVVLGGDFNTDSRSEACLSTLSPVVVTSSPWPVDQAGLGGTNASRAKPYDWVAPGASLAALSTPLVIGSNSFANGLVFDSRVYTPLTAVAPVMAGDSGATGMQHMAVMRAFLIPTNDPPLIAQGDSVSVTLSKNNTPMAFSRSLSATDPENNTLTWSILTQAANGTAGIAAPASGGSVNLSYQPALNYTGSDSFVVRVSDGQGGTDTITVNLTIQEPPNTAPVILEGSSVAVTLSKNNAPTAFSRSLSATDANGDALSWAILTQASHGTAGITTPASGGSVNLSYQPALNYTGSDAFTVTVSDGRGGSDSILVNLTIEAVSALDTWTHAAFQPLDPEEEATVWGEAADPDQDGYTNLEEFAHGLDPKVADAAPNLLAFASLETDHAILTFKMRMDGASPALDYAISSAGDPSAAWSPAVYTLLSDTDLGNGFTERRIRLDTSPSLSRLFYRLVYTRATTP</sequence>
<feature type="signal peptide" evidence="1">
    <location>
        <begin position="1"/>
        <end position="22"/>
    </location>
</feature>
<organism evidence="3 4">
    <name type="scientific">Luteolibacter rhizosphaerae</name>
    <dbReference type="NCBI Taxonomy" id="2989719"/>
    <lineage>
        <taxon>Bacteria</taxon>
        <taxon>Pseudomonadati</taxon>
        <taxon>Verrucomicrobiota</taxon>
        <taxon>Verrucomicrobiia</taxon>
        <taxon>Verrucomicrobiales</taxon>
        <taxon>Verrucomicrobiaceae</taxon>
        <taxon>Luteolibacter</taxon>
    </lineage>
</organism>
<evidence type="ECO:0000313" key="3">
    <source>
        <dbReference type="EMBL" id="MCW1916145.1"/>
    </source>
</evidence>
<dbReference type="EMBL" id="JAPDDR010000013">
    <property type="protein sequence ID" value="MCW1916145.1"/>
    <property type="molecule type" value="Genomic_DNA"/>
</dbReference>
<dbReference type="Pfam" id="PF03372">
    <property type="entry name" value="Exo_endo_phos"/>
    <property type="match status" value="1"/>
</dbReference>
<feature type="domain" description="Endonuclease/exonuclease/phosphatase" evidence="2">
    <location>
        <begin position="49"/>
        <end position="203"/>
    </location>
</feature>
<feature type="chain" id="PRO_5045957138" evidence="1">
    <location>
        <begin position="23"/>
        <end position="633"/>
    </location>
</feature>
<evidence type="ECO:0000256" key="1">
    <source>
        <dbReference type="SAM" id="SignalP"/>
    </source>
</evidence>
<evidence type="ECO:0000259" key="2">
    <source>
        <dbReference type="Pfam" id="PF03372"/>
    </source>
</evidence>
<dbReference type="InterPro" id="IPR036691">
    <property type="entry name" value="Endo/exonu/phosph_ase_sf"/>
</dbReference>
<protein>
    <submittedName>
        <fullName evidence="3">Ig-like domain-containing protein</fullName>
    </submittedName>
</protein>
<reference evidence="3" key="1">
    <citation type="submission" date="2022-10" db="EMBL/GenBank/DDBJ databases">
        <title>Luteolibacter sp. GHJ8, whole genome shotgun sequencing project.</title>
        <authorList>
            <person name="Zhao G."/>
            <person name="Shen L."/>
        </authorList>
    </citation>
    <scope>NUCLEOTIDE SEQUENCE</scope>
    <source>
        <strain evidence="3">GHJ8</strain>
    </source>
</reference>
<proteinExistence type="predicted"/>
<evidence type="ECO:0000313" key="4">
    <source>
        <dbReference type="Proteomes" id="UP001165653"/>
    </source>
</evidence>
<dbReference type="RefSeq" id="WP_264515714.1">
    <property type="nucleotide sequence ID" value="NZ_JAPDDR010000013.1"/>
</dbReference>
<dbReference type="SUPFAM" id="SSF56219">
    <property type="entry name" value="DNase I-like"/>
    <property type="match status" value="1"/>
</dbReference>
<dbReference type="Gene3D" id="2.60.40.3440">
    <property type="match status" value="2"/>
</dbReference>
<dbReference type="Gene3D" id="3.60.10.10">
    <property type="entry name" value="Endonuclease/exonuclease/phosphatase"/>
    <property type="match status" value="1"/>
</dbReference>
<keyword evidence="1" id="KW-0732">Signal</keyword>
<keyword evidence="4" id="KW-1185">Reference proteome</keyword>
<gene>
    <name evidence="3" type="ORF">OJ996_21325</name>
</gene>
<accession>A0ABT3GA99</accession>
<dbReference type="Proteomes" id="UP001165653">
    <property type="component" value="Unassembled WGS sequence"/>
</dbReference>
<dbReference type="InterPro" id="IPR005135">
    <property type="entry name" value="Endo/exonuclease/phosphatase"/>
</dbReference>
<name>A0ABT3GA99_9BACT</name>
<dbReference type="Pfam" id="PF17963">
    <property type="entry name" value="Big_9"/>
    <property type="match status" value="2"/>
</dbReference>